<dbReference type="Pfam" id="PF13458">
    <property type="entry name" value="Peripla_BP_6"/>
    <property type="match status" value="1"/>
</dbReference>
<dbReference type="RefSeq" id="WP_127001775.1">
    <property type="nucleotide sequence ID" value="NZ_CP173193.1"/>
</dbReference>
<dbReference type="PANTHER" id="PTHR30483:SF6">
    <property type="entry name" value="PERIPLASMIC BINDING PROTEIN OF ABC TRANSPORTER FOR NATURAL AMINO ACIDS"/>
    <property type="match status" value="1"/>
</dbReference>
<evidence type="ECO:0000256" key="4">
    <source>
        <dbReference type="ARBA" id="ARBA00022970"/>
    </source>
</evidence>
<feature type="signal peptide" evidence="5">
    <location>
        <begin position="1"/>
        <end position="28"/>
    </location>
</feature>
<feature type="domain" description="Leucine-binding protein" evidence="6">
    <location>
        <begin position="31"/>
        <end position="380"/>
    </location>
</feature>
<dbReference type="EMBL" id="RZIJ01000019">
    <property type="protein sequence ID" value="RUQ66799.1"/>
    <property type="molecule type" value="Genomic_DNA"/>
</dbReference>
<evidence type="ECO:0000256" key="1">
    <source>
        <dbReference type="ARBA" id="ARBA00010062"/>
    </source>
</evidence>
<feature type="chain" id="PRO_5018973137" evidence="5">
    <location>
        <begin position="29"/>
        <end position="391"/>
    </location>
</feature>
<name>A0A433J493_9PROT</name>
<evidence type="ECO:0000313" key="7">
    <source>
        <dbReference type="EMBL" id="RUQ66799.1"/>
    </source>
</evidence>
<dbReference type="PANTHER" id="PTHR30483">
    <property type="entry name" value="LEUCINE-SPECIFIC-BINDING PROTEIN"/>
    <property type="match status" value="1"/>
</dbReference>
<proteinExistence type="inferred from homology"/>
<dbReference type="PRINTS" id="PR00337">
    <property type="entry name" value="LEUILEVALBP"/>
</dbReference>
<comment type="similarity">
    <text evidence="1">Belongs to the leucine-binding protein family.</text>
</comment>
<keyword evidence="3 5" id="KW-0732">Signal</keyword>
<evidence type="ECO:0000313" key="8">
    <source>
        <dbReference type="Proteomes" id="UP000280346"/>
    </source>
</evidence>
<evidence type="ECO:0000259" key="6">
    <source>
        <dbReference type="Pfam" id="PF13458"/>
    </source>
</evidence>
<dbReference type="SUPFAM" id="SSF53822">
    <property type="entry name" value="Periplasmic binding protein-like I"/>
    <property type="match status" value="1"/>
</dbReference>
<evidence type="ECO:0000256" key="5">
    <source>
        <dbReference type="SAM" id="SignalP"/>
    </source>
</evidence>
<dbReference type="AlphaFoldDB" id="A0A433J493"/>
<dbReference type="InterPro" id="IPR051010">
    <property type="entry name" value="BCAA_transport"/>
</dbReference>
<dbReference type="InterPro" id="IPR028082">
    <property type="entry name" value="Peripla_BP_I"/>
</dbReference>
<dbReference type="InterPro" id="IPR000709">
    <property type="entry name" value="Leu_Ile_Val-bd"/>
</dbReference>
<evidence type="ECO:0000256" key="2">
    <source>
        <dbReference type="ARBA" id="ARBA00022448"/>
    </source>
</evidence>
<dbReference type="CDD" id="cd06336">
    <property type="entry name" value="PBP1_ABC_ligand_binding-like"/>
    <property type="match status" value="1"/>
</dbReference>
<accession>A0A433J493</accession>
<comment type="caution">
    <text evidence="7">The sequence shown here is derived from an EMBL/GenBank/DDBJ whole genome shotgun (WGS) entry which is preliminary data.</text>
</comment>
<dbReference type="InterPro" id="IPR028081">
    <property type="entry name" value="Leu-bd"/>
</dbReference>
<keyword evidence="4" id="KW-0029">Amino-acid transport</keyword>
<keyword evidence="8" id="KW-1185">Reference proteome</keyword>
<protein>
    <submittedName>
        <fullName evidence="7">ABC transporter substrate-binding protein</fullName>
    </submittedName>
</protein>
<dbReference type="GO" id="GO:0006865">
    <property type="term" value="P:amino acid transport"/>
    <property type="evidence" value="ECO:0007669"/>
    <property type="project" value="UniProtKB-KW"/>
</dbReference>
<organism evidence="7 8">
    <name type="scientific">Azospirillum doebereinerae</name>
    <dbReference type="NCBI Taxonomy" id="92933"/>
    <lineage>
        <taxon>Bacteria</taxon>
        <taxon>Pseudomonadati</taxon>
        <taxon>Pseudomonadota</taxon>
        <taxon>Alphaproteobacteria</taxon>
        <taxon>Rhodospirillales</taxon>
        <taxon>Azospirillaceae</taxon>
        <taxon>Azospirillum</taxon>
    </lineage>
</organism>
<dbReference type="OrthoDB" id="9786833at2"/>
<keyword evidence="2" id="KW-0813">Transport</keyword>
<reference evidence="7 8" key="1">
    <citation type="submission" date="2018-12" db="EMBL/GenBank/DDBJ databases">
        <authorList>
            <person name="Yang Y."/>
        </authorList>
    </citation>
    <scope>NUCLEOTIDE SEQUENCE [LARGE SCALE GENOMIC DNA]</scope>
    <source>
        <strain evidence="7 8">GSF71</strain>
    </source>
</reference>
<gene>
    <name evidence="7" type="ORF">EJ913_21675</name>
</gene>
<sequence length="391" mass="41451">MLKVLRLARRLAVGGVIVAGALSGPALAAETLKIGVVGGLTGPGAAWGLAIDAGAKIAAAEINAKGGLSIGGKPHTVEVVSYDDQYKAASAVTAVNRLIDQDEVKFILGPIGSASLLAIKPITERNKVILLSNTYTAKALENTGYVFRVLPTTQEYNASFIDWLKTNRPAIRSVALLSPNDETGWNSQKVQTEAYGKAGFTIAAAELFERQQTDFRAVLTRILASKPDAIELDTTPPPTAGLVVRQARELGFSGQFTKFGGVNVAEIVKGAGAENAEGMLGYFAADPDSKEWAWLQTEYAKHHPNEMSDFTFFFYDAAKLLLAAIGRAGTATDTDAVRAQIEQGAPFDTLLGKAFWGGKAAYGIDHQLVTPSFLGEIQKGKGKVIARLAAQ</sequence>
<evidence type="ECO:0000256" key="3">
    <source>
        <dbReference type="ARBA" id="ARBA00022729"/>
    </source>
</evidence>
<dbReference type="Proteomes" id="UP000280346">
    <property type="component" value="Unassembled WGS sequence"/>
</dbReference>
<dbReference type="Gene3D" id="3.40.50.2300">
    <property type="match status" value="2"/>
</dbReference>